<evidence type="ECO:0000256" key="1">
    <source>
        <dbReference type="ARBA" id="ARBA00004651"/>
    </source>
</evidence>
<proteinExistence type="inferred from homology"/>
<keyword evidence="11" id="KW-1185">Reference proteome</keyword>
<dbReference type="SUPFAM" id="SSF103473">
    <property type="entry name" value="MFS general substrate transporter"/>
    <property type="match status" value="1"/>
</dbReference>
<feature type="domain" description="Major facilitator superfamily (MFS) profile" evidence="9">
    <location>
        <begin position="23"/>
        <end position="526"/>
    </location>
</feature>
<dbReference type="Proteomes" id="UP001595462">
    <property type="component" value="Unassembled WGS sequence"/>
</dbReference>
<evidence type="ECO:0000313" key="10">
    <source>
        <dbReference type="EMBL" id="MFC3104280.1"/>
    </source>
</evidence>
<dbReference type="Gene3D" id="1.20.1250.20">
    <property type="entry name" value="MFS general substrate transporter like domains"/>
    <property type="match status" value="1"/>
</dbReference>
<comment type="subcellular location">
    <subcellularLocation>
        <location evidence="1">Cell membrane</location>
        <topology evidence="1">Multi-pass membrane protein</topology>
    </subcellularLocation>
</comment>
<dbReference type="InterPro" id="IPR020846">
    <property type="entry name" value="MFS_dom"/>
</dbReference>
<evidence type="ECO:0000256" key="6">
    <source>
        <dbReference type="ARBA" id="ARBA00022989"/>
    </source>
</evidence>
<dbReference type="NCBIfam" id="TIGR00711">
    <property type="entry name" value="efflux_EmrB"/>
    <property type="match status" value="1"/>
</dbReference>
<comment type="caution">
    <text evidence="10">The sequence shown here is derived from an EMBL/GenBank/DDBJ whole genome shotgun (WGS) entry which is preliminary data.</text>
</comment>
<feature type="transmembrane region" description="Helical" evidence="8">
    <location>
        <begin position="384"/>
        <end position="405"/>
    </location>
</feature>
<evidence type="ECO:0000256" key="8">
    <source>
        <dbReference type="SAM" id="Phobius"/>
    </source>
</evidence>
<dbReference type="CDD" id="cd17503">
    <property type="entry name" value="MFS_LmrB_MDR_like"/>
    <property type="match status" value="1"/>
</dbReference>
<comment type="similarity">
    <text evidence="2">Belongs to the major facilitator superfamily. EmrB family.</text>
</comment>
<feature type="transmembrane region" description="Helical" evidence="8">
    <location>
        <begin position="175"/>
        <end position="197"/>
    </location>
</feature>
<feature type="transmembrane region" description="Helical" evidence="8">
    <location>
        <begin position="89"/>
        <end position="108"/>
    </location>
</feature>
<evidence type="ECO:0000256" key="5">
    <source>
        <dbReference type="ARBA" id="ARBA00022692"/>
    </source>
</evidence>
<evidence type="ECO:0000313" key="11">
    <source>
        <dbReference type="Proteomes" id="UP001595462"/>
    </source>
</evidence>
<keyword evidence="4" id="KW-1003">Cell membrane</keyword>
<gene>
    <name evidence="10" type="ORF">ACFOSU_10265</name>
</gene>
<organism evidence="10 11">
    <name type="scientific">Salinisphaera aquimarina</name>
    <dbReference type="NCBI Taxonomy" id="2094031"/>
    <lineage>
        <taxon>Bacteria</taxon>
        <taxon>Pseudomonadati</taxon>
        <taxon>Pseudomonadota</taxon>
        <taxon>Gammaproteobacteria</taxon>
        <taxon>Salinisphaerales</taxon>
        <taxon>Salinisphaeraceae</taxon>
        <taxon>Salinisphaera</taxon>
    </lineage>
</organism>
<dbReference type="InterPro" id="IPR004638">
    <property type="entry name" value="EmrB-like"/>
</dbReference>
<feature type="transmembrane region" description="Helical" evidence="8">
    <location>
        <begin position="288"/>
        <end position="311"/>
    </location>
</feature>
<feature type="transmembrane region" description="Helical" evidence="8">
    <location>
        <begin position="504"/>
        <end position="522"/>
    </location>
</feature>
<feature type="transmembrane region" description="Helical" evidence="8">
    <location>
        <begin position="61"/>
        <end position="80"/>
    </location>
</feature>
<dbReference type="PROSITE" id="PS50850">
    <property type="entry name" value="MFS"/>
    <property type="match status" value="1"/>
</dbReference>
<sequence length="535" mass="57474">MSAAASTAAIAAEPQYPANRWLIAGVVGMAAFMEVLDISIANVSLSHIAGSLSASQDEATWVLTSYLVANAIVLPISGWFSQVLGRKRFFIISIVLFSVASLLCGLAPSLSWLIVFRVLQGIGGGGLQPVSQAILADSFPRAQRGMAFAIYGVAVVFAPAIGPTLGGYITDHASWHWIFLLNVPVGVLLLILAGALVKDTAAYEAARRAKMADGFRVDYVGFALLALGLGCLQIMLDKGQQNDWFDSSFIIAMTVIAVSCLGALACWEPFQKHPIMDLRLFRFSNFALANLLMFMLGFVLLGSTLLIPQFVQSVLGYTSTLAGLVISPGGFAIVLMMPIVGFLSNKIEARWLIMFGLVLVSASMFHLASFNLNVTFDQLVVARIFQTLGLAFLFIPITNVAYIGVPADKTDQVSALINLARNIGGSVGISLVTTWLARRAQFHQNVLVENITPYNAQYHGVIESLTTHFAQMGAGLEAARQQAQAVIYQQVASQAQIMSFLDDFWLLGVVLVCLIPLIFFVGSSKDADVPEGAGH</sequence>
<name>A0ABV7ESC7_9GAMM</name>
<protein>
    <submittedName>
        <fullName evidence="10">DHA2 family efflux MFS transporter permease subunit</fullName>
    </submittedName>
</protein>
<keyword evidence="7 8" id="KW-0472">Membrane</keyword>
<dbReference type="Gene3D" id="1.20.1720.10">
    <property type="entry name" value="Multidrug resistance protein D"/>
    <property type="match status" value="1"/>
</dbReference>
<feature type="transmembrane region" description="Helical" evidence="8">
    <location>
        <begin position="317"/>
        <end position="339"/>
    </location>
</feature>
<keyword evidence="3" id="KW-0813">Transport</keyword>
<evidence type="ECO:0000259" key="9">
    <source>
        <dbReference type="PROSITE" id="PS50850"/>
    </source>
</evidence>
<dbReference type="RefSeq" id="WP_380689109.1">
    <property type="nucleotide sequence ID" value="NZ_JBHRSS010000003.1"/>
</dbReference>
<feature type="transmembrane region" description="Helical" evidence="8">
    <location>
        <begin position="217"/>
        <end position="236"/>
    </location>
</feature>
<keyword evidence="5 8" id="KW-0812">Transmembrane</keyword>
<evidence type="ECO:0000256" key="7">
    <source>
        <dbReference type="ARBA" id="ARBA00023136"/>
    </source>
</evidence>
<dbReference type="EMBL" id="JBHRSS010000003">
    <property type="protein sequence ID" value="MFC3104280.1"/>
    <property type="molecule type" value="Genomic_DNA"/>
</dbReference>
<dbReference type="InterPro" id="IPR036259">
    <property type="entry name" value="MFS_trans_sf"/>
</dbReference>
<evidence type="ECO:0000256" key="3">
    <source>
        <dbReference type="ARBA" id="ARBA00022448"/>
    </source>
</evidence>
<reference evidence="11" key="1">
    <citation type="journal article" date="2019" name="Int. J. Syst. Evol. Microbiol.">
        <title>The Global Catalogue of Microorganisms (GCM) 10K type strain sequencing project: providing services to taxonomists for standard genome sequencing and annotation.</title>
        <authorList>
            <consortium name="The Broad Institute Genomics Platform"/>
            <consortium name="The Broad Institute Genome Sequencing Center for Infectious Disease"/>
            <person name="Wu L."/>
            <person name="Ma J."/>
        </authorList>
    </citation>
    <scope>NUCLEOTIDE SEQUENCE [LARGE SCALE GENOMIC DNA]</scope>
    <source>
        <strain evidence="11">KCTC 52640</strain>
    </source>
</reference>
<evidence type="ECO:0000256" key="2">
    <source>
        <dbReference type="ARBA" id="ARBA00008537"/>
    </source>
</evidence>
<feature type="transmembrane region" description="Helical" evidence="8">
    <location>
        <begin position="21"/>
        <end position="41"/>
    </location>
</feature>
<evidence type="ECO:0000256" key="4">
    <source>
        <dbReference type="ARBA" id="ARBA00022475"/>
    </source>
</evidence>
<dbReference type="InterPro" id="IPR011701">
    <property type="entry name" value="MFS"/>
</dbReference>
<feature type="transmembrane region" description="Helical" evidence="8">
    <location>
        <begin position="148"/>
        <end position="169"/>
    </location>
</feature>
<feature type="transmembrane region" description="Helical" evidence="8">
    <location>
        <begin position="248"/>
        <end position="267"/>
    </location>
</feature>
<keyword evidence="6 8" id="KW-1133">Transmembrane helix</keyword>
<dbReference type="PRINTS" id="PR01036">
    <property type="entry name" value="TCRTETB"/>
</dbReference>
<dbReference type="PANTHER" id="PTHR42718">
    <property type="entry name" value="MAJOR FACILITATOR SUPERFAMILY MULTIDRUG TRANSPORTER MFSC"/>
    <property type="match status" value="1"/>
</dbReference>
<accession>A0ABV7ESC7</accession>
<feature type="transmembrane region" description="Helical" evidence="8">
    <location>
        <begin position="351"/>
        <end position="372"/>
    </location>
</feature>
<dbReference type="PANTHER" id="PTHR42718:SF9">
    <property type="entry name" value="MAJOR FACILITATOR SUPERFAMILY MULTIDRUG TRANSPORTER MFSC"/>
    <property type="match status" value="1"/>
</dbReference>
<feature type="transmembrane region" description="Helical" evidence="8">
    <location>
        <begin position="114"/>
        <end position="136"/>
    </location>
</feature>
<dbReference type="Pfam" id="PF07690">
    <property type="entry name" value="MFS_1"/>
    <property type="match status" value="1"/>
</dbReference>